<name>A0A4V3CVV8_9HYPH</name>
<comment type="caution">
    <text evidence="1">The sequence shown here is derived from an EMBL/GenBank/DDBJ whole genome shotgun (WGS) entry which is preliminary data.</text>
</comment>
<keyword evidence="2" id="KW-1185">Reference proteome</keyword>
<protein>
    <submittedName>
        <fullName evidence="1">Uncharacterized protein</fullName>
    </submittedName>
</protein>
<dbReference type="EMBL" id="SNXY01000008">
    <property type="protein sequence ID" value="TDP83958.1"/>
    <property type="molecule type" value="Genomic_DNA"/>
</dbReference>
<organism evidence="1 2">
    <name type="scientific">Oharaeibacter diazotrophicus</name>
    <dbReference type="NCBI Taxonomy" id="1920512"/>
    <lineage>
        <taxon>Bacteria</taxon>
        <taxon>Pseudomonadati</taxon>
        <taxon>Pseudomonadota</taxon>
        <taxon>Alphaproteobacteria</taxon>
        <taxon>Hyphomicrobiales</taxon>
        <taxon>Pleomorphomonadaceae</taxon>
        <taxon>Oharaeibacter</taxon>
    </lineage>
</organism>
<dbReference type="AlphaFoldDB" id="A0A4V3CVV8"/>
<evidence type="ECO:0000313" key="1">
    <source>
        <dbReference type="EMBL" id="TDP83958.1"/>
    </source>
</evidence>
<sequence length="273" mass="30966">MCWHLFHHLRGYVVAQNPVTSSNASDVEQRKLLEILVRSSSLSADDLKSLLVAMDNFDVVAKVFLLEGVPFVFSGSPMKYLIFREQVADRFEIGYQDVCIVGSAKLGFSPSPHKFGQPFAVTSDVDVVVISSDMFDRGTRELFQHLNHVGPPLDFQNAKPVTVESREWRLHREAVRNFVYENFNPSHLPEGHFLRSQIFSNIASTSALFLALEPQVFVSKIRCRIFRHWRAAEAYYVNTLRQLKKQLGSNDKFRPASGEIDFDEDDPVAATTA</sequence>
<accession>A0A4V3CVV8</accession>
<proteinExistence type="predicted"/>
<evidence type="ECO:0000313" key="2">
    <source>
        <dbReference type="Proteomes" id="UP000294547"/>
    </source>
</evidence>
<dbReference type="Proteomes" id="UP000294547">
    <property type="component" value="Unassembled WGS sequence"/>
</dbReference>
<gene>
    <name evidence="1" type="ORF">EDD54_2559</name>
</gene>
<reference evidence="1 2" key="1">
    <citation type="submission" date="2019-03" db="EMBL/GenBank/DDBJ databases">
        <title>Genomic Encyclopedia of Type Strains, Phase IV (KMG-IV): sequencing the most valuable type-strain genomes for metagenomic binning, comparative biology and taxonomic classification.</title>
        <authorList>
            <person name="Goeker M."/>
        </authorList>
    </citation>
    <scope>NUCLEOTIDE SEQUENCE [LARGE SCALE GENOMIC DNA]</scope>
    <source>
        <strain evidence="1 2">DSM 102969</strain>
    </source>
</reference>
<dbReference type="RefSeq" id="WP_208112186.1">
    <property type="nucleotide sequence ID" value="NZ_SNXY01000008.1"/>
</dbReference>